<organism evidence="2 3">
    <name type="scientific">Proteus vulgaris</name>
    <dbReference type="NCBI Taxonomy" id="585"/>
    <lineage>
        <taxon>Bacteria</taxon>
        <taxon>Pseudomonadati</taxon>
        <taxon>Pseudomonadota</taxon>
        <taxon>Gammaproteobacteria</taxon>
        <taxon>Enterobacterales</taxon>
        <taxon>Morganellaceae</taxon>
        <taxon>Proteus</taxon>
    </lineage>
</organism>
<dbReference type="EMBL" id="UGTW01000004">
    <property type="protein sequence ID" value="SUD29795.1"/>
    <property type="molecule type" value="Genomic_DNA"/>
</dbReference>
<dbReference type="AlphaFoldDB" id="A0A379IA98"/>
<protein>
    <submittedName>
        <fullName evidence="2">SprT-like family</fullName>
    </submittedName>
</protein>
<evidence type="ECO:0000259" key="1">
    <source>
        <dbReference type="Pfam" id="PF10263"/>
    </source>
</evidence>
<accession>A0A379IA98</accession>
<name>A0A379IA98_PROVU</name>
<dbReference type="Proteomes" id="UP000254331">
    <property type="component" value="Unassembled WGS sequence"/>
</dbReference>
<reference evidence="2 3" key="1">
    <citation type="submission" date="2018-06" db="EMBL/GenBank/DDBJ databases">
        <authorList>
            <consortium name="Pathogen Informatics"/>
            <person name="Doyle S."/>
        </authorList>
    </citation>
    <scope>NUCLEOTIDE SEQUENCE [LARGE SCALE GENOMIC DNA]</scope>
    <source>
        <strain evidence="2 3">NCTC10376</strain>
    </source>
</reference>
<dbReference type="Pfam" id="PF10263">
    <property type="entry name" value="SprT-like"/>
    <property type="match status" value="1"/>
</dbReference>
<feature type="domain" description="SprT-like" evidence="1">
    <location>
        <begin position="20"/>
        <end position="122"/>
    </location>
</feature>
<dbReference type="GO" id="GO:0006950">
    <property type="term" value="P:response to stress"/>
    <property type="evidence" value="ECO:0007669"/>
    <property type="project" value="UniProtKB-ARBA"/>
</dbReference>
<proteinExistence type="predicted"/>
<evidence type="ECO:0000313" key="2">
    <source>
        <dbReference type="EMBL" id="SUD29795.1"/>
    </source>
</evidence>
<gene>
    <name evidence="2" type="ORF">NCTC10376_04131</name>
</gene>
<sequence length="243" mass="26919">MAAETIVITSPTAQAYAELQAAFDHYNRELFGGELPPCLITMQREKRTYGYFSSERFVHRHDRSKTDEIAINPSYFAVVPLLEVLQTLVHEMVHAWQFHFGKPGRRGYHNKEWADKMEAIGLMPSSTGKPGGARTGEKMADYAIPGGLFMQATDKLLTQDFKISWLDRFPPMTTIAAPIADTGDDNGEGGDDLGDLISPLPGNRSNRVKYRCPSCGAQAWGKPSLRLLCGNEDCKAVPLDPVE</sequence>
<dbReference type="InterPro" id="IPR006640">
    <property type="entry name" value="SprT-like_domain"/>
</dbReference>
<evidence type="ECO:0000313" key="3">
    <source>
        <dbReference type="Proteomes" id="UP000254331"/>
    </source>
</evidence>